<protein>
    <recommendedName>
        <fullName evidence="3">DUF1559 domain-containing protein</fullName>
    </recommendedName>
</protein>
<dbReference type="PANTHER" id="PTHR30093">
    <property type="entry name" value="GENERAL SECRETION PATHWAY PROTEIN G"/>
    <property type="match status" value="1"/>
</dbReference>
<gene>
    <name evidence="4" type="ORF">K227x_45200</name>
</gene>
<dbReference type="RefSeq" id="WP_145172573.1">
    <property type="nucleotide sequence ID" value="NZ_CP036525.1"/>
</dbReference>
<organism evidence="4 5">
    <name type="scientific">Rubripirellula lacrimiformis</name>
    <dbReference type="NCBI Taxonomy" id="1930273"/>
    <lineage>
        <taxon>Bacteria</taxon>
        <taxon>Pseudomonadati</taxon>
        <taxon>Planctomycetota</taxon>
        <taxon>Planctomycetia</taxon>
        <taxon>Pirellulales</taxon>
        <taxon>Pirellulaceae</taxon>
        <taxon>Rubripirellula</taxon>
    </lineage>
</organism>
<dbReference type="Pfam" id="PF07596">
    <property type="entry name" value="SBP_bac_10"/>
    <property type="match status" value="1"/>
</dbReference>
<evidence type="ECO:0000259" key="3">
    <source>
        <dbReference type="Pfam" id="PF07596"/>
    </source>
</evidence>
<evidence type="ECO:0000256" key="1">
    <source>
        <dbReference type="SAM" id="MobiDB-lite"/>
    </source>
</evidence>
<dbReference type="AlphaFoldDB" id="A0A517NGB2"/>
<evidence type="ECO:0000313" key="4">
    <source>
        <dbReference type="EMBL" id="QDT06113.1"/>
    </source>
</evidence>
<dbReference type="Gene3D" id="3.30.700.10">
    <property type="entry name" value="Glycoprotein, Type 4 Pilin"/>
    <property type="match status" value="1"/>
</dbReference>
<keyword evidence="2" id="KW-0472">Membrane</keyword>
<evidence type="ECO:0000313" key="5">
    <source>
        <dbReference type="Proteomes" id="UP000318538"/>
    </source>
</evidence>
<feature type="transmembrane region" description="Helical" evidence="2">
    <location>
        <begin position="7"/>
        <end position="31"/>
    </location>
</feature>
<dbReference type="InterPro" id="IPR027558">
    <property type="entry name" value="Pre_pil_HX9DG_C"/>
</dbReference>
<dbReference type="InterPro" id="IPR045584">
    <property type="entry name" value="Pilin-like"/>
</dbReference>
<feature type="region of interest" description="Disordered" evidence="1">
    <location>
        <begin position="311"/>
        <end position="330"/>
    </location>
</feature>
<dbReference type="InterPro" id="IPR012902">
    <property type="entry name" value="N_methyl_site"/>
</dbReference>
<dbReference type="NCBIfam" id="TIGR02532">
    <property type="entry name" value="IV_pilin_GFxxxE"/>
    <property type="match status" value="1"/>
</dbReference>
<keyword evidence="2" id="KW-1133">Transmembrane helix</keyword>
<dbReference type="NCBIfam" id="TIGR04294">
    <property type="entry name" value="pre_pil_HX9DG"/>
    <property type="match status" value="1"/>
</dbReference>
<dbReference type="Pfam" id="PF07963">
    <property type="entry name" value="N_methyl"/>
    <property type="match status" value="1"/>
</dbReference>
<dbReference type="OrthoDB" id="269098at2"/>
<accession>A0A517NGB2</accession>
<dbReference type="InterPro" id="IPR011453">
    <property type="entry name" value="DUF1559"/>
</dbReference>
<feature type="region of interest" description="Disordered" evidence="1">
    <location>
        <begin position="182"/>
        <end position="204"/>
    </location>
</feature>
<dbReference type="KEGG" id="rlc:K227x_45200"/>
<dbReference type="EMBL" id="CP036525">
    <property type="protein sequence ID" value="QDT06113.1"/>
    <property type="molecule type" value="Genomic_DNA"/>
</dbReference>
<dbReference type="SUPFAM" id="SSF54523">
    <property type="entry name" value="Pili subunits"/>
    <property type="match status" value="1"/>
</dbReference>
<sequence>MKRTKLGFTLVELLVVITIIGILMGLLIPAVNSARETARRNQCATNMKNLALAGVQYENTKGSMPGWVTKFGFFAGGVDPSDLGNFGGSVPAHVKVGGFGVTILPWLDAQPTYEHWTQDRYPIVNDGSGDLDATTGSSGDGFHELAAPNLAIFQCPSNPVSSGSHAKNSYVSNNGMSHLRTDIGSRGATGHDSSTPGTPVATYDGSQTKANGVFTAKYLGVSTSGSMMGTGPSIGLDDMKDGQGFTILFSENVQALPWHRPGFVAQGSPAATALAPVSGTEDVLTSPALLYSRFTNGMVWHYEDPRASDLNGLPTPPTSPSGASVTDVPRQHRINGGGTTVQDDVFNLQMTDNTFDAPSLARPSSAHIDGVNAAFADGATRFISDSVDYRVQQAVMTPRGKSSNVPWQEFVLTDELGQ</sequence>
<reference evidence="4 5" key="1">
    <citation type="submission" date="2019-02" db="EMBL/GenBank/DDBJ databases">
        <title>Deep-cultivation of Planctomycetes and their phenomic and genomic characterization uncovers novel biology.</title>
        <authorList>
            <person name="Wiegand S."/>
            <person name="Jogler M."/>
            <person name="Boedeker C."/>
            <person name="Pinto D."/>
            <person name="Vollmers J."/>
            <person name="Rivas-Marin E."/>
            <person name="Kohn T."/>
            <person name="Peeters S.H."/>
            <person name="Heuer A."/>
            <person name="Rast P."/>
            <person name="Oberbeckmann S."/>
            <person name="Bunk B."/>
            <person name="Jeske O."/>
            <person name="Meyerdierks A."/>
            <person name="Storesund J.E."/>
            <person name="Kallscheuer N."/>
            <person name="Luecker S."/>
            <person name="Lage O.M."/>
            <person name="Pohl T."/>
            <person name="Merkel B.J."/>
            <person name="Hornburger P."/>
            <person name="Mueller R.-W."/>
            <person name="Bruemmer F."/>
            <person name="Labrenz M."/>
            <person name="Spormann A.M."/>
            <person name="Op den Camp H."/>
            <person name="Overmann J."/>
            <person name="Amann R."/>
            <person name="Jetten M.S.M."/>
            <person name="Mascher T."/>
            <person name="Medema M.H."/>
            <person name="Devos D.P."/>
            <person name="Kaster A.-K."/>
            <person name="Ovreas L."/>
            <person name="Rohde M."/>
            <person name="Galperin M.Y."/>
            <person name="Jogler C."/>
        </authorList>
    </citation>
    <scope>NUCLEOTIDE SEQUENCE [LARGE SCALE GENOMIC DNA]</scope>
    <source>
        <strain evidence="4 5">K22_7</strain>
    </source>
</reference>
<proteinExistence type="predicted"/>
<evidence type="ECO:0000256" key="2">
    <source>
        <dbReference type="SAM" id="Phobius"/>
    </source>
</evidence>
<keyword evidence="2" id="KW-0812">Transmembrane</keyword>
<feature type="domain" description="DUF1559" evidence="3">
    <location>
        <begin position="33"/>
        <end position="388"/>
    </location>
</feature>
<name>A0A517NGB2_9BACT</name>
<keyword evidence="5" id="KW-1185">Reference proteome</keyword>
<dbReference type="Proteomes" id="UP000318538">
    <property type="component" value="Chromosome"/>
</dbReference>
<dbReference type="PANTHER" id="PTHR30093:SF2">
    <property type="entry name" value="TYPE II SECRETION SYSTEM PROTEIN H"/>
    <property type="match status" value="1"/>
</dbReference>